<dbReference type="Gene3D" id="3.40.190.10">
    <property type="entry name" value="Periplasmic binding protein-like II"/>
    <property type="match status" value="2"/>
</dbReference>
<keyword evidence="1" id="KW-0732">Signal</keyword>
<reference evidence="2 3" key="1">
    <citation type="submission" date="2014-08" db="EMBL/GenBank/DDBJ databases">
        <title>Whole genome shotgun sequence of Rhizobium rubi NBRC 13261.</title>
        <authorList>
            <person name="Katano-Makiyama Y."/>
            <person name="Hosoyama A."/>
            <person name="Hashimoto M."/>
            <person name="Hosoyama Y."/>
            <person name="Noguchi M."/>
            <person name="Tsuchikane K."/>
            <person name="Uohara A."/>
            <person name="Ohji S."/>
            <person name="Ichikawa N."/>
            <person name="Kimura A."/>
            <person name="Yamazoe A."/>
            <person name="Fujita N."/>
        </authorList>
    </citation>
    <scope>NUCLEOTIDE SEQUENCE [LARGE SCALE GENOMIC DNA]</scope>
    <source>
        <strain evidence="2 3">NBRC 13261</strain>
    </source>
</reference>
<dbReference type="GO" id="GO:0030975">
    <property type="term" value="F:thiamine binding"/>
    <property type="evidence" value="ECO:0007669"/>
    <property type="project" value="TreeGrafter"/>
</dbReference>
<name>A0A081D0S1_9HYPH</name>
<dbReference type="Proteomes" id="UP000028701">
    <property type="component" value="Unassembled WGS sequence"/>
</dbReference>
<dbReference type="PANTHER" id="PTHR30006">
    <property type="entry name" value="THIAMINE-BINDING PERIPLASMIC PROTEIN-RELATED"/>
    <property type="match status" value="1"/>
</dbReference>
<protein>
    <recommendedName>
        <fullName evidence="4">ABC transporter substrate-binding protein</fullName>
    </recommendedName>
</protein>
<evidence type="ECO:0000256" key="1">
    <source>
        <dbReference type="ARBA" id="ARBA00022729"/>
    </source>
</evidence>
<dbReference type="PANTHER" id="PTHR30006:SF2">
    <property type="entry name" value="ABC TRANSPORTER SUBSTRATE-BINDING PROTEIN"/>
    <property type="match status" value="1"/>
</dbReference>
<evidence type="ECO:0000313" key="3">
    <source>
        <dbReference type="Proteomes" id="UP000028701"/>
    </source>
</evidence>
<dbReference type="OrthoDB" id="9769319at2"/>
<dbReference type="AlphaFoldDB" id="A0A081D0S1"/>
<dbReference type="GO" id="GO:0015888">
    <property type="term" value="P:thiamine transport"/>
    <property type="evidence" value="ECO:0007669"/>
    <property type="project" value="TreeGrafter"/>
</dbReference>
<dbReference type="GO" id="GO:0030976">
    <property type="term" value="F:thiamine pyrophosphate binding"/>
    <property type="evidence" value="ECO:0007669"/>
    <property type="project" value="TreeGrafter"/>
</dbReference>
<dbReference type="eggNOG" id="COG0687">
    <property type="taxonomic scope" value="Bacteria"/>
</dbReference>
<sequence length="369" mass="41578">MDMTGKTFDPNRRKLLKLGAAAATLPLFNINHAFSQDVTYDGSVFDAGGAVLRIGEWGGPWGELVHKYLLTDFAKDYNCKIEYDSTWPWFPKFVANGPQKPPLDVTNWNLPEMFKTAAAGDFFHTIEEILPNLPNGKNLWPFATSNGVGVTWAFNQYVHAYRTDLVTPPPTSFKDMWKPEFAGKRGTYITSNTLQMDFFLVACSLFGKDQYDLDAGYEAMRALMPAKISDFTGNMQTLMDRGEVVIAVQSDAEPMQAHDKGAPFAVMYWKELQPILTQTYTISRYSEPTQKKLAYALLNRALEPSFMTNMGKEFYLRPTVSNAVLPDNLVKSGIVNSADAIKDFWLPDWKAYLENEDEIVETVNEIFAG</sequence>
<comment type="caution">
    <text evidence="2">The sequence shown here is derived from an EMBL/GenBank/DDBJ whole genome shotgun (WGS) entry which is preliminary data.</text>
</comment>
<proteinExistence type="predicted"/>
<dbReference type="SUPFAM" id="SSF53850">
    <property type="entry name" value="Periplasmic binding protein-like II"/>
    <property type="match status" value="1"/>
</dbReference>
<dbReference type="EMBL" id="BBJU01000026">
    <property type="protein sequence ID" value="GAK72517.1"/>
    <property type="molecule type" value="Genomic_DNA"/>
</dbReference>
<gene>
    <name evidence="2" type="ORF">RRU01S_26_00440</name>
</gene>
<dbReference type="GO" id="GO:0030288">
    <property type="term" value="C:outer membrane-bounded periplasmic space"/>
    <property type="evidence" value="ECO:0007669"/>
    <property type="project" value="TreeGrafter"/>
</dbReference>
<evidence type="ECO:0000313" key="2">
    <source>
        <dbReference type="EMBL" id="GAK72517.1"/>
    </source>
</evidence>
<organism evidence="2 3">
    <name type="scientific">Agrobacterium rubi TR3 = NBRC 13261</name>
    <dbReference type="NCBI Taxonomy" id="1368415"/>
    <lineage>
        <taxon>Bacteria</taxon>
        <taxon>Pseudomonadati</taxon>
        <taxon>Pseudomonadota</taxon>
        <taxon>Alphaproteobacteria</taxon>
        <taxon>Hyphomicrobiales</taxon>
        <taxon>Rhizobiaceae</taxon>
        <taxon>Rhizobium/Agrobacterium group</taxon>
        <taxon>Agrobacterium</taxon>
    </lineage>
</organism>
<accession>A0A081D0S1</accession>
<evidence type="ECO:0008006" key="4">
    <source>
        <dbReference type="Google" id="ProtNLM"/>
    </source>
</evidence>